<dbReference type="GO" id="GO:0004519">
    <property type="term" value="F:endonuclease activity"/>
    <property type="evidence" value="ECO:0007669"/>
    <property type="project" value="TreeGrafter"/>
</dbReference>
<dbReference type="EMBL" id="BMAW01014000">
    <property type="protein sequence ID" value="GFT36864.1"/>
    <property type="molecule type" value="Genomic_DNA"/>
</dbReference>
<dbReference type="Pfam" id="PF13671">
    <property type="entry name" value="AAA_33"/>
    <property type="match status" value="1"/>
</dbReference>
<dbReference type="Gene3D" id="3.40.50.300">
    <property type="entry name" value="P-loop containing nucleotide triphosphate hydrolases"/>
    <property type="match status" value="1"/>
</dbReference>
<dbReference type="SUPFAM" id="SSF160443">
    <property type="entry name" value="SMR domain-like"/>
    <property type="match status" value="1"/>
</dbReference>
<reference evidence="3" key="1">
    <citation type="submission" date="2020-08" db="EMBL/GenBank/DDBJ databases">
        <title>Multicomponent nature underlies the extraordinary mechanical properties of spider dragline silk.</title>
        <authorList>
            <person name="Kono N."/>
            <person name="Nakamura H."/>
            <person name="Mori M."/>
            <person name="Yoshida Y."/>
            <person name="Ohtoshi R."/>
            <person name="Malay A.D."/>
            <person name="Moran D.A.P."/>
            <person name="Tomita M."/>
            <person name="Numata K."/>
            <person name="Arakawa K."/>
        </authorList>
    </citation>
    <scope>NUCLEOTIDE SEQUENCE</scope>
</reference>
<evidence type="ECO:0000256" key="1">
    <source>
        <dbReference type="SAM" id="MobiDB-lite"/>
    </source>
</evidence>
<organism evidence="3 4">
    <name type="scientific">Nephila pilipes</name>
    <name type="common">Giant wood spider</name>
    <name type="synonym">Nephila maculata</name>
    <dbReference type="NCBI Taxonomy" id="299642"/>
    <lineage>
        <taxon>Eukaryota</taxon>
        <taxon>Metazoa</taxon>
        <taxon>Ecdysozoa</taxon>
        <taxon>Arthropoda</taxon>
        <taxon>Chelicerata</taxon>
        <taxon>Arachnida</taxon>
        <taxon>Araneae</taxon>
        <taxon>Araneomorphae</taxon>
        <taxon>Entelegynae</taxon>
        <taxon>Araneoidea</taxon>
        <taxon>Nephilidae</taxon>
        <taxon>Nephila</taxon>
    </lineage>
</organism>
<dbReference type="InterPro" id="IPR013899">
    <property type="entry name" value="DUF1771"/>
</dbReference>
<protein>
    <submittedName>
        <fullName evidence="3">NEDD4-binding protein 2</fullName>
    </submittedName>
</protein>
<name>A0A8X6TQT6_NEPPI</name>
<dbReference type="SUPFAM" id="SSF52540">
    <property type="entry name" value="P-loop containing nucleoside triphosphate hydrolases"/>
    <property type="match status" value="1"/>
</dbReference>
<comment type="caution">
    <text evidence="3">The sequence shown here is derived from an EMBL/GenBank/DDBJ whole genome shotgun (WGS) entry which is preliminary data.</text>
</comment>
<feature type="domain" description="Smr" evidence="2">
    <location>
        <begin position="1427"/>
        <end position="1507"/>
    </location>
</feature>
<dbReference type="Proteomes" id="UP000887013">
    <property type="component" value="Unassembled WGS sequence"/>
</dbReference>
<feature type="region of interest" description="Disordered" evidence="1">
    <location>
        <begin position="844"/>
        <end position="892"/>
    </location>
</feature>
<dbReference type="GO" id="GO:0005634">
    <property type="term" value="C:nucleus"/>
    <property type="evidence" value="ECO:0007669"/>
    <property type="project" value="TreeGrafter"/>
</dbReference>
<dbReference type="InterPro" id="IPR052772">
    <property type="entry name" value="Endo/PolyKinase_Domain-Protein"/>
</dbReference>
<evidence type="ECO:0000259" key="2">
    <source>
        <dbReference type="PROSITE" id="PS50828"/>
    </source>
</evidence>
<dbReference type="InterPro" id="IPR027417">
    <property type="entry name" value="P-loop_NTPase"/>
</dbReference>
<dbReference type="PANTHER" id="PTHR46535:SF1">
    <property type="entry name" value="NEDD4-BINDING PROTEIN 2"/>
    <property type="match status" value="1"/>
</dbReference>
<dbReference type="InterPro" id="IPR002625">
    <property type="entry name" value="Smr_dom"/>
</dbReference>
<dbReference type="Pfam" id="PF01713">
    <property type="entry name" value="Smr"/>
    <property type="match status" value="1"/>
</dbReference>
<evidence type="ECO:0000313" key="4">
    <source>
        <dbReference type="Proteomes" id="UP000887013"/>
    </source>
</evidence>
<feature type="compositionally biased region" description="Basic and acidic residues" evidence="1">
    <location>
        <begin position="862"/>
        <end position="874"/>
    </location>
</feature>
<dbReference type="OrthoDB" id="6511316at2759"/>
<dbReference type="Gene3D" id="3.30.1370.110">
    <property type="match status" value="1"/>
</dbReference>
<proteinExistence type="predicted"/>
<dbReference type="PROSITE" id="PS50828">
    <property type="entry name" value="SMR"/>
    <property type="match status" value="1"/>
</dbReference>
<dbReference type="InterPro" id="IPR036063">
    <property type="entry name" value="Smr_dom_sf"/>
</dbReference>
<feature type="region of interest" description="Disordered" evidence="1">
    <location>
        <begin position="1"/>
        <end position="26"/>
    </location>
</feature>
<sequence length="1518" mass="173773">MPKKRNNADDPNVNKKSYIKSNEHAVLDDTDPHQSLQFLTEIFASKIKPNVIQMVYSEGSLNMDQAVEILMSLSNEDSNQTSENIDGIKDKSESVGNSMNALQKSFVTANKINQNHEEYKLKIEVEENNTNTFNNEVDCSSEKANSLSDLCQDIPECISLQLPHNSWKTPPQIRNVNGQLYSHGISLNDKKYNLPDLNSQYHSYKVSPSLPSNQDNGKLNDIDEIEKVIEKIKLGLHVLIILRGLPGSGKSTLAKSLKFGGVICSTDDYFYLKGRYIFDASKLDEAHFWNQNRARESILNGITPVIIDNTNVEFWEMIPYVSMGKKYNYYTVILEPNTPWKFNVKNLANKNKHKVPKEKILRMLDKYQHNITVSSFDKILSSKCKKLPTSCVTDLTTVTYEKKHKKPFVSLEAIVHQEEQSTDHLVEKDFNNSDKNATAVPALKLFMSENLSIPCSEIKTQCEYTVEDAFENDNSIGKNMTINNLDELKTLILEDSEDSQSLSSKNDQISNQDVSSWEDITEHDDDFSWETALHDIVSTFQHDTLLQNGEHSSDGSKIIDFGYNSIDMLQSNTDVSPEHEAENEEPNNTHFHVATTINTPAPKRRQNNFSCSENILCGSKEHNCLKSCSDTAVNFEIDSNIKNDYFITPVTFLDDCNLTVMSEKLNAIEIKSNPEDAVHNHLKNLDNSKCEPNSTYRNVTEQNELNNFTIPISIENNVNSEFLPKRELKIESESGNVSRIKDVDYSSKSNALMIHQKVPIDENRYCVLQEQIKGIEKECLLNSVNPKPQRKDNKISMVFSKNVFENKSFDTISTDKENSLEECKKWVTDDNIEEKNDCSDGIEMKNICSVPKPPRNLLRSATTDKKDRNDRDANKSFLNEQSIKSNKKQKQRSPLFKQAHLYIEKDWTFPLYIQNDVSKDSISSDSAENIIYHSQITQTEPSDFILINKIERNQSYSSEYNILTSSGNEWTKKEALDFQHSEDNLKFNTSRVMSFEKSTCTEEYVIDVEKSEKISQLQECFPDICEDDLIHLMGVCHDDETWVVDLLLEAGYKYNNPDYEKYNAQCLNNLEENKLKFDFPVFKMGNNVDNIKFKKNEASSENKDISKNDSASNENQDQNIMDSNPNTIQTLQFALDPAFAFQLEELFGPVACKDSVSVPPVFEIDLEFAKLIHNKWKIYAQRESKLCNENVRNRRKDESRQPSDKKNKNCTNLSVVERNVGDPMTLDEIMDLEYALQIHKNEKLKEDTDSATKIKRLELYKKFPGADTIALDGIFESYNYSLEDSVVAIGESFPEPETLQHAEPVMRLDKCADQWNKTYNYEEFENNDWSAWVYNGDDINYDKEAAIPNITITPEAEKLRKIATDQYVLRQNCFQKAYNYYHRGMKGVASYYAQEGNNHGCKFREANKDAAHLINKQRNVSLPPSVLDLHGLYVQEAVPVLEKFLKDKKVEMRSRPQNGVFKVSVITGQGVHSIRGPKLYPSVVEYLKKNGYHFAVVTPGILEIYLNEIHQPVSIPQE</sequence>
<feature type="compositionally biased region" description="Polar residues" evidence="1">
    <location>
        <begin position="1108"/>
        <end position="1124"/>
    </location>
</feature>
<dbReference type="Pfam" id="PF08590">
    <property type="entry name" value="DUF1771"/>
    <property type="match status" value="1"/>
</dbReference>
<keyword evidence="4" id="KW-1185">Reference proteome</keyword>
<dbReference type="SMART" id="SM01162">
    <property type="entry name" value="DUF1771"/>
    <property type="match status" value="1"/>
</dbReference>
<evidence type="ECO:0000313" key="3">
    <source>
        <dbReference type="EMBL" id="GFT36864.1"/>
    </source>
</evidence>
<accession>A0A8X6TQT6</accession>
<feature type="region of interest" description="Disordered" evidence="1">
    <location>
        <begin position="1099"/>
        <end position="1124"/>
    </location>
</feature>
<dbReference type="PANTHER" id="PTHR46535">
    <property type="entry name" value="NEDD4-BINDING PROTEIN 2"/>
    <property type="match status" value="1"/>
</dbReference>
<gene>
    <name evidence="3" type="primary">N4BP2</name>
    <name evidence="3" type="ORF">NPIL_91311</name>
</gene>
<dbReference type="SMART" id="SM00463">
    <property type="entry name" value="SMR"/>
    <property type="match status" value="1"/>
</dbReference>